<organism evidence="9 10">
    <name type="scientific">Cotesia typhae</name>
    <dbReference type="NCBI Taxonomy" id="2053667"/>
    <lineage>
        <taxon>Eukaryota</taxon>
        <taxon>Metazoa</taxon>
        <taxon>Ecdysozoa</taxon>
        <taxon>Arthropoda</taxon>
        <taxon>Hexapoda</taxon>
        <taxon>Insecta</taxon>
        <taxon>Pterygota</taxon>
        <taxon>Neoptera</taxon>
        <taxon>Endopterygota</taxon>
        <taxon>Hymenoptera</taxon>
        <taxon>Apocrita</taxon>
        <taxon>Ichneumonoidea</taxon>
        <taxon>Braconidae</taxon>
        <taxon>Microgastrinae</taxon>
        <taxon>Cotesia</taxon>
    </lineage>
</organism>
<protein>
    <submittedName>
        <fullName evidence="9">Uncharacterized protein</fullName>
    </submittedName>
</protein>
<evidence type="ECO:0000256" key="4">
    <source>
        <dbReference type="ARBA" id="ARBA00022737"/>
    </source>
</evidence>
<dbReference type="GO" id="GO:0061061">
    <property type="term" value="P:muscle structure development"/>
    <property type="evidence" value="ECO:0007669"/>
    <property type="project" value="UniProtKB-ARBA"/>
</dbReference>
<feature type="compositionally biased region" description="Basic residues" evidence="6">
    <location>
        <begin position="378"/>
        <end position="392"/>
    </location>
</feature>
<sequence>MVSASRVLAGVVILLRGDFKDWRVALADEDSFREAADARVICSVRFGPTSSTSASLDSVAKSEEVLVKYISDNEDNYDDDDDDQAPVGFEWECKGEMTDSQQQFCLRWNNFQANITSQFEALRDDEDFVDVTFACDGRRLQAHKVVLSACSPYFKELFKTNPCKHPIIFMRDVEFEHLQSLLEFMYAGEVNISQAELPTFLRTAESLQIRGLTDSQNQHNNEKHSKTNNVHPPNGRGLISPSFDEERSRTPPASSPPPLKRLCKKSDSPKNSSPLPAVAPCATNTPRTRPVIEPQVQLDCYKDLDIVEPKVELPEYGSDEDYSPKQEVNAVPGGFISLDGGMEVLPAYPPSYQGSGLEGGIPGPSHGNAEPNQEQGRRARRGRPRLGTKSGRHLASTHGGSPSRNDWLPGPLDMSTTPPTMPAFRGFEESSPDGVVHLGEGIAVCEEQLKAVKWSDYRKLTRGLAAILFSPTELATCSVTGQRWSRAGTATERPVKPALDRAKVQAIISYVTSRFPSVDVSSVKQVLAYKCKENSTALKMKSIRYICERQDTDTSPRGDSEDK</sequence>
<dbReference type="SMART" id="SM00225">
    <property type="entry name" value="BTB"/>
    <property type="match status" value="1"/>
</dbReference>
<dbReference type="PROSITE" id="PS51457">
    <property type="entry name" value="BEN"/>
    <property type="match status" value="1"/>
</dbReference>
<feature type="domain" description="BEN" evidence="8">
    <location>
        <begin position="439"/>
        <end position="538"/>
    </location>
</feature>
<evidence type="ECO:0000313" key="10">
    <source>
        <dbReference type="Proteomes" id="UP000729913"/>
    </source>
</evidence>
<evidence type="ECO:0000256" key="1">
    <source>
        <dbReference type="ARBA" id="ARBA00004123"/>
    </source>
</evidence>
<dbReference type="GO" id="GO:0003677">
    <property type="term" value="F:DNA binding"/>
    <property type="evidence" value="ECO:0007669"/>
    <property type="project" value="InterPro"/>
</dbReference>
<evidence type="ECO:0000256" key="2">
    <source>
        <dbReference type="ARBA" id="ARBA00022473"/>
    </source>
</evidence>
<dbReference type="FunFam" id="3.30.710.10:FF:000118">
    <property type="entry name" value="Abrupt, isoform B"/>
    <property type="match status" value="1"/>
</dbReference>
<dbReference type="PANTHER" id="PTHR23110:SF99">
    <property type="entry name" value="BROAD-COMPLEX CORE PROTEIN ISOFORM 6"/>
    <property type="match status" value="1"/>
</dbReference>
<reference evidence="9" key="1">
    <citation type="submission" date="2020-03" db="EMBL/GenBank/DDBJ databases">
        <authorList>
            <person name="Chebbi M.A."/>
            <person name="Drezen J.M."/>
        </authorList>
    </citation>
    <scope>NUCLEOTIDE SEQUENCE</scope>
    <source>
        <tissue evidence="9">Whole body</tissue>
    </source>
</reference>
<dbReference type="Pfam" id="PF00651">
    <property type="entry name" value="BTB"/>
    <property type="match status" value="1"/>
</dbReference>
<accession>A0A8J5R8L9</accession>
<keyword evidence="5" id="KW-0539">Nucleus</keyword>
<comment type="caution">
    <text evidence="9">The sequence shown here is derived from an EMBL/GenBank/DDBJ whole genome shotgun (WGS) entry which is preliminary data.</text>
</comment>
<dbReference type="SMART" id="SM01025">
    <property type="entry name" value="BEN"/>
    <property type="match status" value="1"/>
</dbReference>
<feature type="region of interest" description="Disordered" evidence="6">
    <location>
        <begin position="214"/>
        <end position="287"/>
    </location>
</feature>
<feature type="region of interest" description="Disordered" evidence="6">
    <location>
        <begin position="350"/>
        <end position="411"/>
    </location>
</feature>
<dbReference type="PROSITE" id="PS50097">
    <property type="entry name" value="BTB"/>
    <property type="match status" value="1"/>
</dbReference>
<dbReference type="GO" id="GO:0046872">
    <property type="term" value="F:metal ion binding"/>
    <property type="evidence" value="ECO:0007669"/>
    <property type="project" value="UniProtKB-KW"/>
</dbReference>
<evidence type="ECO:0000259" key="8">
    <source>
        <dbReference type="PROSITE" id="PS51457"/>
    </source>
</evidence>
<gene>
    <name evidence="9" type="ORF">G9C98_002261</name>
</gene>
<feature type="domain" description="BTB" evidence="7">
    <location>
        <begin position="129"/>
        <end position="194"/>
    </location>
</feature>
<evidence type="ECO:0000256" key="6">
    <source>
        <dbReference type="SAM" id="MobiDB-lite"/>
    </source>
</evidence>
<dbReference type="GO" id="GO:0048813">
    <property type="term" value="P:dendrite morphogenesis"/>
    <property type="evidence" value="ECO:0007669"/>
    <property type="project" value="UniProtKB-ARBA"/>
</dbReference>
<keyword evidence="3" id="KW-0479">Metal-binding</keyword>
<dbReference type="Proteomes" id="UP000729913">
    <property type="component" value="Unassembled WGS sequence"/>
</dbReference>
<dbReference type="GO" id="GO:0006357">
    <property type="term" value="P:regulation of transcription by RNA polymerase II"/>
    <property type="evidence" value="ECO:0007669"/>
    <property type="project" value="TreeGrafter"/>
</dbReference>
<evidence type="ECO:0000313" key="9">
    <source>
        <dbReference type="EMBL" id="KAG8041273.1"/>
    </source>
</evidence>
<dbReference type="Pfam" id="PF10523">
    <property type="entry name" value="BEN"/>
    <property type="match status" value="1"/>
</dbReference>
<evidence type="ECO:0000256" key="3">
    <source>
        <dbReference type="ARBA" id="ARBA00022723"/>
    </source>
</evidence>
<keyword evidence="4" id="KW-0677">Repeat</keyword>
<dbReference type="CDD" id="cd18315">
    <property type="entry name" value="BTB_POZ_BAB-like"/>
    <property type="match status" value="1"/>
</dbReference>
<name>A0A8J5R8L9_9HYME</name>
<dbReference type="InterPro" id="IPR051095">
    <property type="entry name" value="Dros_DevTransReg"/>
</dbReference>
<dbReference type="OrthoDB" id="6359816at2759"/>
<dbReference type="InterPro" id="IPR000210">
    <property type="entry name" value="BTB/POZ_dom"/>
</dbReference>
<dbReference type="EMBL" id="JAAOIC020000019">
    <property type="protein sequence ID" value="KAG8041273.1"/>
    <property type="molecule type" value="Genomic_DNA"/>
</dbReference>
<dbReference type="InterPro" id="IPR018379">
    <property type="entry name" value="BEN_domain"/>
</dbReference>
<dbReference type="PANTHER" id="PTHR23110">
    <property type="entry name" value="BTB DOMAIN TRANSCRIPTION FACTOR"/>
    <property type="match status" value="1"/>
</dbReference>
<dbReference type="GO" id="GO:0007423">
    <property type="term" value="P:sensory organ development"/>
    <property type="evidence" value="ECO:0007669"/>
    <property type="project" value="UniProtKB-ARBA"/>
</dbReference>
<keyword evidence="10" id="KW-1185">Reference proteome</keyword>
<dbReference type="GO" id="GO:0030707">
    <property type="term" value="P:follicle cell of egg chamber development"/>
    <property type="evidence" value="ECO:0007669"/>
    <property type="project" value="UniProtKB-ARBA"/>
</dbReference>
<evidence type="ECO:0000259" key="7">
    <source>
        <dbReference type="PROSITE" id="PS50097"/>
    </source>
</evidence>
<evidence type="ECO:0000256" key="5">
    <source>
        <dbReference type="ARBA" id="ARBA00023242"/>
    </source>
</evidence>
<dbReference type="AlphaFoldDB" id="A0A8J5R8L9"/>
<keyword evidence="2" id="KW-0217">Developmental protein</keyword>
<proteinExistence type="predicted"/>
<comment type="subcellular location">
    <subcellularLocation>
        <location evidence="1">Nucleus</location>
    </subcellularLocation>
</comment>
<dbReference type="GO" id="GO:0005634">
    <property type="term" value="C:nucleus"/>
    <property type="evidence" value="ECO:0007669"/>
    <property type="project" value="UniProtKB-SubCell"/>
</dbReference>
<reference evidence="9" key="2">
    <citation type="submission" date="2021-04" db="EMBL/GenBank/DDBJ databases">
        <title>Genome-wide patterns of bracovirus chromosomal integration into multiple host tissues during parasitism.</title>
        <authorList>
            <person name="Chebbi M.A.C."/>
        </authorList>
    </citation>
    <scope>NUCLEOTIDE SEQUENCE</scope>
    <source>
        <tissue evidence="9">Whole body</tissue>
    </source>
</reference>